<evidence type="ECO:0000313" key="2">
    <source>
        <dbReference type="Proteomes" id="UP001566132"/>
    </source>
</evidence>
<dbReference type="InterPro" id="IPR038899">
    <property type="entry name" value="METTL22"/>
</dbReference>
<dbReference type="SUPFAM" id="SSF53335">
    <property type="entry name" value="S-adenosyl-L-methionine-dependent methyltransferases"/>
    <property type="match status" value="1"/>
</dbReference>
<name>A0ABD1FD95_HYPHA</name>
<accession>A0ABD1FD95</accession>
<evidence type="ECO:0000313" key="1">
    <source>
        <dbReference type="EMBL" id="KAL1517244.1"/>
    </source>
</evidence>
<dbReference type="EMBL" id="JBDJPC010000001">
    <property type="protein sequence ID" value="KAL1517244.1"/>
    <property type="molecule type" value="Genomic_DNA"/>
</dbReference>
<dbReference type="Pfam" id="PF10294">
    <property type="entry name" value="Methyltransf_16"/>
    <property type="match status" value="1"/>
</dbReference>
<dbReference type="PANTHER" id="PTHR23108:SF0">
    <property type="entry name" value="METHYLTRANSFERASE-LIKE PROTEIN 22"/>
    <property type="match status" value="1"/>
</dbReference>
<dbReference type="InterPro" id="IPR019410">
    <property type="entry name" value="Methyltransf_16"/>
</dbReference>
<proteinExistence type="predicted"/>
<reference evidence="1 2" key="1">
    <citation type="submission" date="2024-05" db="EMBL/GenBank/DDBJ databases">
        <title>Genetic variation in Jamaican populations of the coffee berry borer (Hypothenemus hampei).</title>
        <authorList>
            <person name="Errbii M."/>
            <person name="Myrie A."/>
        </authorList>
    </citation>
    <scope>NUCLEOTIDE SEQUENCE [LARGE SCALE GENOMIC DNA]</scope>
    <source>
        <strain evidence="1">JA-Hopewell-2020-01-JO</strain>
        <tissue evidence="1">Whole body</tissue>
    </source>
</reference>
<protein>
    <recommendedName>
        <fullName evidence="3">Methyltransferase-like protein 22</fullName>
    </recommendedName>
</protein>
<dbReference type="InterPro" id="IPR029063">
    <property type="entry name" value="SAM-dependent_MTases_sf"/>
</dbReference>
<dbReference type="PANTHER" id="PTHR23108">
    <property type="entry name" value="METHYLTRANSFERASE-RELATED"/>
    <property type="match status" value="1"/>
</dbReference>
<sequence>MDDIYEITSELYDEFDYKSKSKPLINPKNAVSKFAFNLPEYNLTDKEGDILVPRRNATEHDEELEIEHSVSTSLELVGLQIWRGSLLLADWLLHYGNTLCENEYILELGSGVGLTSIIASMFAPVICTDLNKGEIFNVIKANINRNKHYVKYPIEVMELDFMDKEIREDVKKFLPKVTTVIAADVVYDDHITEAFIKTVKELLSMPPQRSLLVALEKRYVFTIKDCDTCAPCYDYFLEKLQSLNDVEIEQVPSNFPQYFQYLRCKELVLWRISSKI</sequence>
<dbReference type="Gene3D" id="3.40.50.150">
    <property type="entry name" value="Vaccinia Virus protein VP39"/>
    <property type="match status" value="1"/>
</dbReference>
<comment type="caution">
    <text evidence="1">The sequence shown here is derived from an EMBL/GenBank/DDBJ whole genome shotgun (WGS) entry which is preliminary data.</text>
</comment>
<keyword evidence="2" id="KW-1185">Reference proteome</keyword>
<dbReference type="AlphaFoldDB" id="A0ABD1FD95"/>
<gene>
    <name evidence="1" type="ORF">ABEB36_001033</name>
</gene>
<evidence type="ECO:0008006" key="3">
    <source>
        <dbReference type="Google" id="ProtNLM"/>
    </source>
</evidence>
<dbReference type="Proteomes" id="UP001566132">
    <property type="component" value="Unassembled WGS sequence"/>
</dbReference>
<organism evidence="1 2">
    <name type="scientific">Hypothenemus hampei</name>
    <name type="common">Coffee berry borer</name>
    <dbReference type="NCBI Taxonomy" id="57062"/>
    <lineage>
        <taxon>Eukaryota</taxon>
        <taxon>Metazoa</taxon>
        <taxon>Ecdysozoa</taxon>
        <taxon>Arthropoda</taxon>
        <taxon>Hexapoda</taxon>
        <taxon>Insecta</taxon>
        <taxon>Pterygota</taxon>
        <taxon>Neoptera</taxon>
        <taxon>Endopterygota</taxon>
        <taxon>Coleoptera</taxon>
        <taxon>Polyphaga</taxon>
        <taxon>Cucujiformia</taxon>
        <taxon>Curculionidae</taxon>
        <taxon>Scolytinae</taxon>
        <taxon>Hypothenemus</taxon>
    </lineage>
</organism>